<dbReference type="Pfam" id="PF01126">
    <property type="entry name" value="Heme_oxygenase"/>
    <property type="match status" value="1"/>
</dbReference>
<dbReference type="SUPFAM" id="SSF48613">
    <property type="entry name" value="Heme oxygenase-like"/>
    <property type="match status" value="1"/>
</dbReference>
<accession>A0ABR5HNU1</accession>
<protein>
    <submittedName>
        <fullName evidence="1">Bacteriophytochrome heme oxygenase BphO</fullName>
    </submittedName>
</protein>
<proteinExistence type="predicted"/>
<evidence type="ECO:0000313" key="1">
    <source>
        <dbReference type="EMBL" id="KMQ81059.1"/>
    </source>
</evidence>
<comment type="caution">
    <text evidence="1">The sequence shown here is derived from an EMBL/GenBank/DDBJ whole genome shotgun (WGS) entry which is preliminary data.</text>
</comment>
<dbReference type="EMBL" id="LELG01000015">
    <property type="protein sequence ID" value="KMQ81059.1"/>
    <property type="molecule type" value="Genomic_DNA"/>
</dbReference>
<sequence>MMRDDLQRDEYIALLERFFGYVAPWEEAVAVCLPASLKTFFDERRKAHLLSADLDELTGERRLPGTVSHADVAYDLLRLDTLGAAFGSMYVMEGSTLGGRFIAPHVAQLLKLEAGKGNAYFDGYGPCTGSMWNAFREKTNATVPESQYDDAVRAAIATFETMQAWLCPELQDSPGVDA</sequence>
<dbReference type="Proteomes" id="UP000242951">
    <property type="component" value="Unassembled WGS sequence"/>
</dbReference>
<dbReference type="Gene3D" id="1.20.910.10">
    <property type="entry name" value="Heme oxygenase-like"/>
    <property type="match status" value="1"/>
</dbReference>
<dbReference type="InterPro" id="IPR016084">
    <property type="entry name" value="Haem_Oase-like_multi-hlx"/>
</dbReference>
<gene>
    <name evidence="1" type="ORF">BPMI_03177c</name>
</gene>
<evidence type="ECO:0000313" key="2">
    <source>
        <dbReference type="Proteomes" id="UP000242951"/>
    </source>
</evidence>
<reference evidence="1 2" key="1">
    <citation type="submission" date="2015-06" db="EMBL/GenBank/DDBJ databases">
        <title>Comparative genomics of Burkholderia leaf nodule symbionts.</title>
        <authorList>
            <person name="Carlier A."/>
            <person name="Eberl L."/>
            <person name="Pinto-Carbo M."/>
        </authorList>
    </citation>
    <scope>NUCLEOTIDE SEQUENCE [LARGE SCALE GENOMIC DNA]</scope>
    <source>
        <strain evidence="1 2">UZHbot3</strain>
    </source>
</reference>
<dbReference type="CDD" id="cd19166">
    <property type="entry name" value="HemeO-bac"/>
    <property type="match status" value="1"/>
</dbReference>
<keyword evidence="2" id="KW-1185">Reference proteome</keyword>
<organism evidence="1 2">
    <name type="scientific">Candidatus Burkholderia pumila</name>
    <dbReference type="NCBI Taxonomy" id="1090375"/>
    <lineage>
        <taxon>Bacteria</taxon>
        <taxon>Pseudomonadati</taxon>
        <taxon>Pseudomonadota</taxon>
        <taxon>Betaproteobacteria</taxon>
        <taxon>Burkholderiales</taxon>
        <taxon>Burkholderiaceae</taxon>
        <taxon>Burkholderia</taxon>
    </lineage>
</organism>
<dbReference type="InterPro" id="IPR016053">
    <property type="entry name" value="Haem_Oase-like"/>
</dbReference>
<name>A0ABR5HNU1_9BURK</name>